<dbReference type="AlphaFoldDB" id="A0A9X2ANV4"/>
<evidence type="ECO:0000313" key="2">
    <source>
        <dbReference type="Proteomes" id="UP001139447"/>
    </source>
</evidence>
<keyword evidence="2" id="KW-1185">Reference proteome</keyword>
<evidence type="ECO:0000313" key="1">
    <source>
        <dbReference type="EMBL" id="MCJ0764779.1"/>
    </source>
</evidence>
<name>A0A9X2ANV4_9BURK</name>
<dbReference type="RefSeq" id="WP_243307719.1">
    <property type="nucleotide sequence ID" value="NZ_JALGBI010000002.1"/>
</dbReference>
<dbReference type="EMBL" id="JALGBI010000002">
    <property type="protein sequence ID" value="MCJ0764779.1"/>
    <property type="molecule type" value="Genomic_DNA"/>
</dbReference>
<reference evidence="1" key="1">
    <citation type="submission" date="2022-03" db="EMBL/GenBank/DDBJ databases">
        <authorList>
            <person name="Woo C.Y."/>
        </authorList>
    </citation>
    <scope>NUCLEOTIDE SEQUENCE</scope>
    <source>
        <strain evidence="1">CYS-02</strain>
    </source>
</reference>
<accession>A0A9X2ANV4</accession>
<proteinExistence type="predicted"/>
<dbReference type="Proteomes" id="UP001139447">
    <property type="component" value="Unassembled WGS sequence"/>
</dbReference>
<organism evidence="1 2">
    <name type="scientific">Variovorax terrae</name>
    <dbReference type="NCBI Taxonomy" id="2923278"/>
    <lineage>
        <taxon>Bacteria</taxon>
        <taxon>Pseudomonadati</taxon>
        <taxon>Pseudomonadota</taxon>
        <taxon>Betaproteobacteria</taxon>
        <taxon>Burkholderiales</taxon>
        <taxon>Comamonadaceae</taxon>
        <taxon>Variovorax</taxon>
    </lineage>
</organism>
<comment type="caution">
    <text evidence="1">The sequence shown here is derived from an EMBL/GenBank/DDBJ whole genome shotgun (WGS) entry which is preliminary data.</text>
</comment>
<gene>
    <name evidence="1" type="ORF">MMF98_16300</name>
</gene>
<sequence>MDMFLLAMLIAFAFWALKSKDQGQRIALLGSHLGQYQIEKNMEALTQGYLRALGESDPERREQIWGLLRSTEQSLCDQFNRFAAEFSRADEASARVSKLPFYLPFATRLFPSATFDLRKALALHARGIAHAAQAQDGEAPSPKARAFTMSAELFLMQHTCHWFCKSRTVASARMLARHQTSYEQLIASVAPDTRAAYCALVGR</sequence>
<protein>
    <submittedName>
        <fullName evidence="1">Uncharacterized protein</fullName>
    </submittedName>
</protein>